<dbReference type="EnsemblMetazoa" id="G29997.1">
    <property type="protein sequence ID" value="G29997.1:cds"/>
    <property type="gene ID" value="G29997"/>
</dbReference>
<keyword evidence="2" id="KW-0812">Transmembrane</keyword>
<organism evidence="3 4">
    <name type="scientific">Magallana gigas</name>
    <name type="common">Pacific oyster</name>
    <name type="synonym">Crassostrea gigas</name>
    <dbReference type="NCBI Taxonomy" id="29159"/>
    <lineage>
        <taxon>Eukaryota</taxon>
        <taxon>Metazoa</taxon>
        <taxon>Spiralia</taxon>
        <taxon>Lophotrochozoa</taxon>
        <taxon>Mollusca</taxon>
        <taxon>Bivalvia</taxon>
        <taxon>Autobranchia</taxon>
        <taxon>Pteriomorphia</taxon>
        <taxon>Ostreida</taxon>
        <taxon>Ostreoidea</taxon>
        <taxon>Ostreidae</taxon>
        <taxon>Magallana</taxon>
    </lineage>
</organism>
<sequence length="436" mass="49370">MSEQKKLKGSNFVSFLYTGKTSPINIEDTCFDIDQASVNNMYLAISIFINKNTSCEPENIGLKEVQKYIIHDKHQRQLCRTNLTVSIISRNCEKFIENLEFMCKHLDKKSAIFFQDCMVESFLENNETITEYGAIIFSAFPQPKKTELGHRYEIQTAHCNMKECVLKNANKVQELGILPSKDTFYPDTDKGSAQIVLNQAIVVGCVGLIFGVVLTSFVCICIYKHNQSRISNDGQISKSNIPRMTDTEGIFSIHPKEDEFIYHDIMDIKDLDNNKDIQHNVNDFYYQYDPPEQRYSGSPKSSTSTSENEVSISQCSVHKTTKSSEEHTLGKEISGMYHKLSKENNSSLTNTENEDPFESRYVDIENTATGRTVVGSLKSEHHEQYAAYEVPVSHSNANISRNIGSKTSAMSALNGRNEDIITIVYHVLEKENHPAT</sequence>
<name>A0A8W8LW70_MAGGI</name>
<feature type="compositionally biased region" description="Polar residues" evidence="1">
    <location>
        <begin position="307"/>
        <end position="318"/>
    </location>
</feature>
<reference evidence="3" key="1">
    <citation type="submission" date="2022-08" db="UniProtKB">
        <authorList>
            <consortium name="EnsemblMetazoa"/>
        </authorList>
    </citation>
    <scope>IDENTIFICATION</scope>
    <source>
        <strain evidence="3">05x7-T-G4-1.051#20</strain>
    </source>
</reference>
<dbReference type="AlphaFoldDB" id="A0A8W8LW70"/>
<feature type="compositionally biased region" description="Low complexity" evidence="1">
    <location>
        <begin position="296"/>
        <end position="306"/>
    </location>
</feature>
<keyword evidence="2" id="KW-0472">Membrane</keyword>
<protein>
    <submittedName>
        <fullName evidence="3">Uncharacterized protein</fullName>
    </submittedName>
</protein>
<evidence type="ECO:0000256" key="1">
    <source>
        <dbReference type="SAM" id="MobiDB-lite"/>
    </source>
</evidence>
<accession>A0A8W8LW70</accession>
<keyword evidence="2" id="KW-1133">Transmembrane helix</keyword>
<feature type="region of interest" description="Disordered" evidence="1">
    <location>
        <begin position="288"/>
        <end position="330"/>
    </location>
</feature>
<keyword evidence="4" id="KW-1185">Reference proteome</keyword>
<evidence type="ECO:0000313" key="4">
    <source>
        <dbReference type="Proteomes" id="UP000005408"/>
    </source>
</evidence>
<dbReference type="Proteomes" id="UP000005408">
    <property type="component" value="Unassembled WGS sequence"/>
</dbReference>
<evidence type="ECO:0000313" key="3">
    <source>
        <dbReference type="EnsemblMetazoa" id="G29997.1:cds"/>
    </source>
</evidence>
<proteinExistence type="predicted"/>
<evidence type="ECO:0000256" key="2">
    <source>
        <dbReference type="SAM" id="Phobius"/>
    </source>
</evidence>
<feature type="transmembrane region" description="Helical" evidence="2">
    <location>
        <begin position="200"/>
        <end position="223"/>
    </location>
</feature>